<dbReference type="Gene3D" id="3.40.50.2000">
    <property type="entry name" value="Glycogen Phosphorylase B"/>
    <property type="match status" value="2"/>
</dbReference>
<sequence length="382" mass="42756">MPDKTLRVVQTIASTRWDHGGTSRSVPAICDALVHAGVDNHLVVGVSADPTVQSNFPADLSRVHSASESTWIRQWGIPKMFAQHLARLSEGFHRPVIHDHGVWLASNHAVALFCQRHSMVRVVSPRGMLGTWAMNFGSSKKRLAWLAFQKKDLKSATAFHVTSQLELDEVRALGFKQPACVIPNAVTVPNDLPVRRSGDHRPDRQRTALFLSRIHPKKGLINLVHAWHHASVPANWRLSIVGPDENGHQFEVQREIDRLGLNQKISFDGEIEDGHKWAVYQSADLFVLPSFSENFGIVVAEAMVSGLPVIATTATPWQCLRDHQMGWWVAPEIDALANSLSQACTLSDQDRFNMGQRGSDYARREFTWRNAAEQMSDFYNSL</sequence>
<dbReference type="Proteomes" id="UP000317977">
    <property type="component" value="Unassembled WGS sequence"/>
</dbReference>
<dbReference type="RefSeq" id="WP_146533441.1">
    <property type="nucleotide sequence ID" value="NZ_SJPX01000002.1"/>
</dbReference>
<evidence type="ECO:0000259" key="2">
    <source>
        <dbReference type="Pfam" id="PF13579"/>
    </source>
</evidence>
<comment type="caution">
    <text evidence="3">The sequence shown here is derived from an EMBL/GenBank/DDBJ whole genome shotgun (WGS) entry which is preliminary data.</text>
</comment>
<dbReference type="Pfam" id="PF13579">
    <property type="entry name" value="Glyco_trans_4_4"/>
    <property type="match status" value="1"/>
</dbReference>
<proteinExistence type="predicted"/>
<feature type="domain" description="Glycosyl transferase family 1" evidence="1">
    <location>
        <begin position="201"/>
        <end position="357"/>
    </location>
</feature>
<dbReference type="SUPFAM" id="SSF53756">
    <property type="entry name" value="UDP-Glycosyltransferase/glycogen phosphorylase"/>
    <property type="match status" value="1"/>
</dbReference>
<evidence type="ECO:0000313" key="3">
    <source>
        <dbReference type="EMBL" id="TWU55210.1"/>
    </source>
</evidence>
<accession>A0A5C6F3W0</accession>
<organism evidence="3 4">
    <name type="scientific">Rubripirellula reticaptiva</name>
    <dbReference type="NCBI Taxonomy" id="2528013"/>
    <lineage>
        <taxon>Bacteria</taxon>
        <taxon>Pseudomonadati</taxon>
        <taxon>Planctomycetota</taxon>
        <taxon>Planctomycetia</taxon>
        <taxon>Pirellulales</taxon>
        <taxon>Pirellulaceae</taxon>
        <taxon>Rubripirellula</taxon>
    </lineage>
</organism>
<evidence type="ECO:0000313" key="4">
    <source>
        <dbReference type="Proteomes" id="UP000317977"/>
    </source>
</evidence>
<dbReference type="EMBL" id="SJPX01000002">
    <property type="protein sequence ID" value="TWU55210.1"/>
    <property type="molecule type" value="Genomic_DNA"/>
</dbReference>
<dbReference type="GO" id="GO:0102710">
    <property type="term" value="F:D-inositol-3-phosphate glycosyltransferase activity"/>
    <property type="evidence" value="ECO:0007669"/>
    <property type="project" value="UniProtKB-EC"/>
</dbReference>
<dbReference type="Pfam" id="PF00534">
    <property type="entry name" value="Glycos_transf_1"/>
    <property type="match status" value="1"/>
</dbReference>
<dbReference type="AlphaFoldDB" id="A0A5C6F3W0"/>
<dbReference type="InterPro" id="IPR050194">
    <property type="entry name" value="Glycosyltransferase_grp1"/>
</dbReference>
<dbReference type="PANTHER" id="PTHR45947">
    <property type="entry name" value="SULFOQUINOVOSYL TRANSFERASE SQD2"/>
    <property type="match status" value="1"/>
</dbReference>
<keyword evidence="4" id="KW-1185">Reference proteome</keyword>
<dbReference type="PANTHER" id="PTHR45947:SF3">
    <property type="entry name" value="SULFOQUINOVOSYL TRANSFERASE SQD2"/>
    <property type="match status" value="1"/>
</dbReference>
<dbReference type="EC" id="2.4.1.250" evidence="3"/>
<dbReference type="OrthoDB" id="232381at2"/>
<name>A0A5C6F3W0_9BACT</name>
<gene>
    <name evidence="3" type="primary">mshA_2</name>
    <name evidence="3" type="ORF">Poly59_15070</name>
</gene>
<dbReference type="InterPro" id="IPR028098">
    <property type="entry name" value="Glyco_trans_4-like_N"/>
</dbReference>
<reference evidence="3 4" key="1">
    <citation type="submission" date="2019-02" db="EMBL/GenBank/DDBJ databases">
        <title>Deep-cultivation of Planctomycetes and their phenomic and genomic characterization uncovers novel biology.</title>
        <authorList>
            <person name="Wiegand S."/>
            <person name="Jogler M."/>
            <person name="Boedeker C."/>
            <person name="Pinto D."/>
            <person name="Vollmers J."/>
            <person name="Rivas-Marin E."/>
            <person name="Kohn T."/>
            <person name="Peeters S.H."/>
            <person name="Heuer A."/>
            <person name="Rast P."/>
            <person name="Oberbeckmann S."/>
            <person name="Bunk B."/>
            <person name="Jeske O."/>
            <person name="Meyerdierks A."/>
            <person name="Storesund J.E."/>
            <person name="Kallscheuer N."/>
            <person name="Luecker S."/>
            <person name="Lage O.M."/>
            <person name="Pohl T."/>
            <person name="Merkel B.J."/>
            <person name="Hornburger P."/>
            <person name="Mueller R.-W."/>
            <person name="Bruemmer F."/>
            <person name="Labrenz M."/>
            <person name="Spormann A.M."/>
            <person name="Op Den Camp H."/>
            <person name="Overmann J."/>
            <person name="Amann R."/>
            <person name="Jetten M.S.M."/>
            <person name="Mascher T."/>
            <person name="Medema M.H."/>
            <person name="Devos D.P."/>
            <person name="Kaster A.-K."/>
            <person name="Ovreas L."/>
            <person name="Rohde M."/>
            <person name="Galperin M.Y."/>
            <person name="Jogler C."/>
        </authorList>
    </citation>
    <scope>NUCLEOTIDE SEQUENCE [LARGE SCALE GENOMIC DNA]</scope>
    <source>
        <strain evidence="3 4">Poly59</strain>
    </source>
</reference>
<evidence type="ECO:0000259" key="1">
    <source>
        <dbReference type="Pfam" id="PF00534"/>
    </source>
</evidence>
<keyword evidence="3" id="KW-0808">Transferase</keyword>
<keyword evidence="3" id="KW-0328">Glycosyltransferase</keyword>
<dbReference type="InterPro" id="IPR001296">
    <property type="entry name" value="Glyco_trans_1"/>
</dbReference>
<feature type="domain" description="Glycosyltransferase subfamily 4-like N-terminal" evidence="2">
    <location>
        <begin position="20"/>
        <end position="184"/>
    </location>
</feature>
<protein>
    <submittedName>
        <fullName evidence="3">D-inositol 3-phosphate glycosyltransferase</fullName>
        <ecNumber evidence="3">2.4.1.250</ecNumber>
    </submittedName>
</protein>